<feature type="transmembrane region" description="Helical" evidence="6">
    <location>
        <begin position="188"/>
        <end position="206"/>
    </location>
</feature>
<dbReference type="InterPro" id="IPR051598">
    <property type="entry name" value="TSUP/Inactive_protease-like"/>
</dbReference>
<accession>A0A4V3IXP9</accession>
<evidence type="ECO:0000313" key="8">
    <source>
        <dbReference type="Proteomes" id="UP000298468"/>
    </source>
</evidence>
<evidence type="ECO:0000256" key="6">
    <source>
        <dbReference type="RuleBase" id="RU363041"/>
    </source>
</evidence>
<comment type="caution">
    <text evidence="7">The sequence shown here is derived from an EMBL/GenBank/DDBJ whole genome shotgun (WGS) entry which is preliminary data.</text>
</comment>
<feature type="transmembrane region" description="Helical" evidence="6">
    <location>
        <begin position="84"/>
        <end position="105"/>
    </location>
</feature>
<reference evidence="7 8" key="1">
    <citation type="submission" date="2019-03" db="EMBL/GenBank/DDBJ databases">
        <title>Genomics of glacier-inhabiting Cryobacterium strains.</title>
        <authorList>
            <person name="Liu Q."/>
            <person name="Xin Y.-H."/>
        </authorList>
    </citation>
    <scope>NUCLEOTIDE SEQUENCE [LARGE SCALE GENOMIC DNA]</scope>
    <source>
        <strain evidence="7 8">Sr59</strain>
    </source>
</reference>
<evidence type="ECO:0000256" key="2">
    <source>
        <dbReference type="ARBA" id="ARBA00009142"/>
    </source>
</evidence>
<name>A0A4V3IXP9_9MICO</name>
<dbReference type="PANTHER" id="PTHR43701:SF2">
    <property type="entry name" value="MEMBRANE TRANSPORTER PROTEIN YJNA-RELATED"/>
    <property type="match status" value="1"/>
</dbReference>
<feature type="transmembrane region" description="Helical" evidence="6">
    <location>
        <begin position="112"/>
        <end position="130"/>
    </location>
</feature>
<feature type="transmembrane region" description="Helical" evidence="6">
    <location>
        <begin position="59"/>
        <end position="78"/>
    </location>
</feature>
<feature type="transmembrane region" description="Helical" evidence="6">
    <location>
        <begin position="162"/>
        <end position="182"/>
    </location>
</feature>
<protein>
    <recommendedName>
        <fullName evidence="6">Probable membrane transporter protein</fullName>
    </recommendedName>
</protein>
<comment type="subcellular location">
    <subcellularLocation>
        <location evidence="6">Cell membrane</location>
        <topology evidence="6">Multi-pass membrane protein</topology>
    </subcellularLocation>
    <subcellularLocation>
        <location evidence="1">Membrane</location>
        <topology evidence="1">Multi-pass membrane protein</topology>
    </subcellularLocation>
</comment>
<feature type="transmembrane region" description="Helical" evidence="6">
    <location>
        <begin position="243"/>
        <end position="262"/>
    </location>
</feature>
<dbReference type="Pfam" id="PF01925">
    <property type="entry name" value="TauE"/>
    <property type="match status" value="2"/>
</dbReference>
<dbReference type="PANTHER" id="PTHR43701">
    <property type="entry name" value="MEMBRANE TRANSPORTER PROTEIN MJ0441-RELATED"/>
    <property type="match status" value="1"/>
</dbReference>
<feature type="transmembrane region" description="Helical" evidence="6">
    <location>
        <begin position="213"/>
        <end position="237"/>
    </location>
</feature>
<evidence type="ECO:0000256" key="3">
    <source>
        <dbReference type="ARBA" id="ARBA00022692"/>
    </source>
</evidence>
<gene>
    <name evidence="7" type="ORF">E3T61_07445</name>
</gene>
<dbReference type="EMBL" id="SOHM01000013">
    <property type="protein sequence ID" value="TFD91803.1"/>
    <property type="molecule type" value="Genomic_DNA"/>
</dbReference>
<dbReference type="InterPro" id="IPR002781">
    <property type="entry name" value="TM_pro_TauE-like"/>
</dbReference>
<organism evidence="7 8">
    <name type="scientific">Cryobacterium lactosi</name>
    <dbReference type="NCBI Taxonomy" id="1259202"/>
    <lineage>
        <taxon>Bacteria</taxon>
        <taxon>Bacillati</taxon>
        <taxon>Actinomycetota</taxon>
        <taxon>Actinomycetes</taxon>
        <taxon>Micrococcales</taxon>
        <taxon>Microbacteriaceae</taxon>
        <taxon>Cryobacterium</taxon>
    </lineage>
</organism>
<feature type="transmembrane region" description="Helical" evidence="6">
    <location>
        <begin position="14"/>
        <end position="47"/>
    </location>
</feature>
<comment type="similarity">
    <text evidence="2 6">Belongs to the 4-toluene sulfonate uptake permease (TSUP) (TC 2.A.102) family.</text>
</comment>
<keyword evidence="4 6" id="KW-1133">Transmembrane helix</keyword>
<evidence type="ECO:0000256" key="1">
    <source>
        <dbReference type="ARBA" id="ARBA00004141"/>
    </source>
</evidence>
<keyword evidence="3 6" id="KW-0812">Transmembrane</keyword>
<evidence type="ECO:0000313" key="7">
    <source>
        <dbReference type="EMBL" id="TFD91803.1"/>
    </source>
</evidence>
<dbReference type="GO" id="GO:0005886">
    <property type="term" value="C:plasma membrane"/>
    <property type="evidence" value="ECO:0007669"/>
    <property type="project" value="UniProtKB-SubCell"/>
</dbReference>
<keyword evidence="8" id="KW-1185">Reference proteome</keyword>
<dbReference type="RefSeq" id="WP_134640263.1">
    <property type="nucleotide sequence ID" value="NZ_SOHM01000013.1"/>
</dbReference>
<proteinExistence type="inferred from homology"/>
<dbReference type="AlphaFoldDB" id="A0A4V3IXP9"/>
<evidence type="ECO:0000256" key="4">
    <source>
        <dbReference type="ARBA" id="ARBA00022989"/>
    </source>
</evidence>
<dbReference type="Proteomes" id="UP000298468">
    <property type="component" value="Unassembled WGS sequence"/>
</dbReference>
<dbReference type="OrthoDB" id="3700425at2"/>
<feature type="transmembrane region" description="Helical" evidence="6">
    <location>
        <begin position="136"/>
        <end position="155"/>
    </location>
</feature>
<sequence length="267" mass="27018">MTAPGPGDSRPTGAWYWIALIVTGLIGGLLSGLFGVGGGIVMVPLLISLARMDQRRASTTSLAAIVPTSIVGSLTYLANGHIDLVAGAIIAAGAVVGSVIGTNLLRRIPLFWLRWLFIALLVVVAVRMVIVEPDRGAALELSLIVVLGYLALGLAMGVASGLFGIGGGVIAVPALVAVFGVSDLIAKGTSLLVLVPTSIVGTIANARARLVDLPAGLVVGIAATLAAVPGVALAVLIPPRLSSILFAVLLVLAAAQLTVRALRTKRP</sequence>
<keyword evidence="5 6" id="KW-0472">Membrane</keyword>
<keyword evidence="6" id="KW-1003">Cell membrane</keyword>
<evidence type="ECO:0000256" key="5">
    <source>
        <dbReference type="ARBA" id="ARBA00023136"/>
    </source>
</evidence>